<dbReference type="EMBL" id="NSDI01000013">
    <property type="protein sequence ID" value="RIY35341.1"/>
    <property type="molecule type" value="Genomic_DNA"/>
</dbReference>
<gene>
    <name evidence="1" type="ORF">CKY20_10785</name>
</gene>
<accession>A0A3A1YCS4</accession>
<sequence>MLKIFKRKVEYHFFLPSNFSFSDDNLSTDNIKILLRNHNFKFRKIKSQKVGCFLYFVSVFCVTEDEMNIFKDQMIKFKDLVPPWIAFPYLFQGSPRWNQGFEEYYGNVWMDFFKTLSIKDKESYLLKYDCPKEWEQWFKEANYL</sequence>
<dbReference type="AlphaFoldDB" id="A0A3A1YCS4"/>
<name>A0A3A1YCS4_9FLAO</name>
<organism evidence="1 2">
    <name type="scientific">Capnocytophaga canis</name>
    <dbReference type="NCBI Taxonomy" id="1848903"/>
    <lineage>
        <taxon>Bacteria</taxon>
        <taxon>Pseudomonadati</taxon>
        <taxon>Bacteroidota</taxon>
        <taxon>Flavobacteriia</taxon>
        <taxon>Flavobacteriales</taxon>
        <taxon>Flavobacteriaceae</taxon>
        <taxon>Capnocytophaga</taxon>
    </lineage>
</organism>
<dbReference type="RefSeq" id="WP_119653088.1">
    <property type="nucleotide sequence ID" value="NZ_NSDI01000013.1"/>
</dbReference>
<protein>
    <submittedName>
        <fullName evidence="1">Uncharacterized protein</fullName>
    </submittedName>
</protein>
<comment type="caution">
    <text evidence="1">The sequence shown here is derived from an EMBL/GenBank/DDBJ whole genome shotgun (WGS) entry which is preliminary data.</text>
</comment>
<evidence type="ECO:0000313" key="2">
    <source>
        <dbReference type="Proteomes" id="UP000265497"/>
    </source>
</evidence>
<reference evidence="1 2" key="1">
    <citation type="submission" date="2017-08" db="EMBL/GenBank/DDBJ databases">
        <title>Capnocytophaga canis 17-158 assembly.</title>
        <authorList>
            <person name="Gulvik C.A."/>
        </authorList>
    </citation>
    <scope>NUCLEOTIDE SEQUENCE [LARGE SCALE GENOMIC DNA]</scope>
    <source>
        <strain evidence="1 2">17-158</strain>
    </source>
</reference>
<evidence type="ECO:0000313" key="1">
    <source>
        <dbReference type="EMBL" id="RIY35341.1"/>
    </source>
</evidence>
<proteinExistence type="predicted"/>
<dbReference type="Proteomes" id="UP000265497">
    <property type="component" value="Unassembled WGS sequence"/>
</dbReference>